<evidence type="ECO:0000259" key="5">
    <source>
        <dbReference type="SMART" id="SM01005"/>
    </source>
</evidence>
<dbReference type="Pfam" id="PF01168">
    <property type="entry name" value="Ala_racemase_N"/>
    <property type="match status" value="1"/>
</dbReference>
<comment type="function">
    <text evidence="4">Catalyzes the interconversion of L-alanine and D-alanine. May also act on other amino acids.</text>
</comment>
<name>A0ABW9F4Y1_9FIRM</name>
<organism evidence="6 7">
    <name type="scientific">Helcococcus bovis</name>
    <dbReference type="NCBI Taxonomy" id="3153252"/>
    <lineage>
        <taxon>Bacteria</taxon>
        <taxon>Bacillati</taxon>
        <taxon>Bacillota</taxon>
        <taxon>Tissierellia</taxon>
        <taxon>Tissierellales</taxon>
        <taxon>Peptoniphilaceae</taxon>
        <taxon>Helcococcus</taxon>
    </lineage>
</organism>
<dbReference type="PRINTS" id="PR00992">
    <property type="entry name" value="ALARACEMASE"/>
</dbReference>
<evidence type="ECO:0000256" key="4">
    <source>
        <dbReference type="HAMAP-Rule" id="MF_01201"/>
    </source>
</evidence>
<dbReference type="PROSITE" id="PS00395">
    <property type="entry name" value="ALANINE_RACEMASE"/>
    <property type="match status" value="1"/>
</dbReference>
<dbReference type="PANTHER" id="PTHR30511">
    <property type="entry name" value="ALANINE RACEMASE"/>
    <property type="match status" value="1"/>
</dbReference>
<feature type="binding site" evidence="4">
    <location>
        <position position="128"/>
    </location>
    <ligand>
        <name>substrate</name>
    </ligand>
</feature>
<evidence type="ECO:0000313" key="7">
    <source>
        <dbReference type="Proteomes" id="UP001629536"/>
    </source>
</evidence>
<feature type="active site" description="Proton acceptor; specific for L-alanine" evidence="4">
    <location>
        <position position="258"/>
    </location>
</feature>
<protein>
    <recommendedName>
        <fullName evidence="4">Alanine racemase</fullName>
        <ecNumber evidence="4">5.1.1.1</ecNumber>
    </recommendedName>
</protein>
<evidence type="ECO:0000313" key="6">
    <source>
        <dbReference type="EMBL" id="MFM1524130.1"/>
    </source>
</evidence>
<dbReference type="HAMAP" id="MF_01201">
    <property type="entry name" value="Ala_racemase"/>
    <property type="match status" value="1"/>
</dbReference>
<feature type="modified residue" description="N6-(pyridoxal phosphate)lysine" evidence="4">
    <location>
        <position position="35"/>
    </location>
</feature>
<dbReference type="Proteomes" id="UP001629536">
    <property type="component" value="Unassembled WGS sequence"/>
</dbReference>
<evidence type="ECO:0000256" key="3">
    <source>
        <dbReference type="ARBA" id="ARBA00023235"/>
    </source>
</evidence>
<reference evidence="6 7" key="1">
    <citation type="journal article" date="2024" name="Front. Microbiol.">
        <title>Pangenomic and biochemical analyses of Helcococcus ovis reveal widespread tetracycline resistance and a novel bacterial species, Helcococcus bovis.</title>
        <authorList>
            <person name="Cunha F."/>
            <person name="Zhai Y."/>
            <person name="Casaro S."/>
            <person name="Jones K.L."/>
            <person name="Hernandez M."/>
            <person name="Bisinotto R.S."/>
            <person name="Kariyawasam S."/>
            <person name="Brown M.B."/>
            <person name="Phillips A."/>
            <person name="Jeong K.C."/>
            <person name="Galvao K.N."/>
        </authorList>
    </citation>
    <scope>NUCLEOTIDE SEQUENCE [LARGE SCALE GENOMIC DNA]</scope>
    <source>
        <strain evidence="6 7">KG197</strain>
    </source>
</reference>
<dbReference type="SMART" id="SM01005">
    <property type="entry name" value="Ala_racemase_C"/>
    <property type="match status" value="1"/>
</dbReference>
<dbReference type="CDD" id="cd00430">
    <property type="entry name" value="PLPDE_III_AR"/>
    <property type="match status" value="1"/>
</dbReference>
<dbReference type="InterPro" id="IPR011079">
    <property type="entry name" value="Ala_racemase_C"/>
</dbReference>
<dbReference type="InterPro" id="IPR009006">
    <property type="entry name" value="Ala_racemase/Decarboxylase_C"/>
</dbReference>
<dbReference type="InterPro" id="IPR000821">
    <property type="entry name" value="Ala_racemase"/>
</dbReference>
<comment type="caution">
    <text evidence="6">The sequence shown here is derived from an EMBL/GenBank/DDBJ whole genome shotgun (WGS) entry which is preliminary data.</text>
</comment>
<dbReference type="Gene3D" id="3.20.20.10">
    <property type="entry name" value="Alanine racemase"/>
    <property type="match status" value="1"/>
</dbReference>
<keyword evidence="7" id="KW-1185">Reference proteome</keyword>
<comment type="cofactor">
    <cofactor evidence="1 4">
        <name>pyridoxal 5'-phosphate</name>
        <dbReference type="ChEBI" id="CHEBI:597326"/>
    </cofactor>
</comment>
<dbReference type="EMBL" id="JBFNFH010000001">
    <property type="protein sequence ID" value="MFM1524130.1"/>
    <property type="molecule type" value="Genomic_DNA"/>
</dbReference>
<feature type="domain" description="Alanine racemase C-terminal" evidence="5">
    <location>
        <begin position="237"/>
        <end position="364"/>
    </location>
</feature>
<sequence>MVIDANILEVDLNIIKKNVEILKSLSNKKFFAVVKANAYGLGSVEISKFIENEVDMFCVATINEAIELRKSGIEKDILILGYIHPENYKYLNEYNVIVNIYDLEIAEEMNKLGLCIRGHIKIETGHNRLGFKPNEENFEKIRKINSMENIHVEGMFSHLSSADEEDRNYTNLQYEKFQKAVDGLKDINEKWIKHLSNDAGVLAYDVKYDAFRSGISLYGMYPSKYMKEKFNVGIENSFRLISKISFIKELEKGEGISYNHTFVTDKKMKIATVSIGYADGYFRLISNKGYVLINGKRAKILGRVTMDQLMVDISHIDAKVHDEVVLIGKSGEEDISPDLIADWADTISYEIMTSISNRVYRVYKK</sequence>
<feature type="binding site" evidence="4">
    <location>
        <position position="306"/>
    </location>
    <ligand>
        <name>substrate</name>
    </ligand>
</feature>
<feature type="active site" description="Proton acceptor; specific for D-alanine" evidence="4">
    <location>
        <position position="35"/>
    </location>
</feature>
<comment type="pathway">
    <text evidence="4">Amino-acid biosynthesis; D-alanine biosynthesis; D-alanine from L-alanine: step 1/1.</text>
</comment>
<dbReference type="SUPFAM" id="SSF51419">
    <property type="entry name" value="PLP-binding barrel"/>
    <property type="match status" value="1"/>
</dbReference>
<dbReference type="EC" id="5.1.1.1" evidence="4"/>
<dbReference type="InterPro" id="IPR001608">
    <property type="entry name" value="Ala_racemase_N"/>
</dbReference>
<dbReference type="NCBIfam" id="TIGR00492">
    <property type="entry name" value="alr"/>
    <property type="match status" value="1"/>
</dbReference>
<keyword evidence="3 4" id="KW-0413">Isomerase</keyword>
<dbReference type="SUPFAM" id="SSF50621">
    <property type="entry name" value="Alanine racemase C-terminal domain-like"/>
    <property type="match status" value="1"/>
</dbReference>
<accession>A0ABW9F4Y1</accession>
<keyword evidence="2 4" id="KW-0663">Pyridoxal phosphate</keyword>
<dbReference type="PANTHER" id="PTHR30511:SF0">
    <property type="entry name" value="ALANINE RACEMASE, CATABOLIC-RELATED"/>
    <property type="match status" value="1"/>
</dbReference>
<dbReference type="InterPro" id="IPR029066">
    <property type="entry name" value="PLP-binding_barrel"/>
</dbReference>
<gene>
    <name evidence="6" type="primary">alr</name>
    <name evidence="6" type="ORF">ABGF40_00400</name>
</gene>
<dbReference type="InterPro" id="IPR020622">
    <property type="entry name" value="Ala_racemase_pyridoxalP-BS"/>
</dbReference>
<comment type="similarity">
    <text evidence="4">Belongs to the alanine racemase family.</text>
</comment>
<dbReference type="Pfam" id="PF00842">
    <property type="entry name" value="Ala_racemase_C"/>
    <property type="match status" value="1"/>
</dbReference>
<dbReference type="RefSeq" id="WP_408105201.1">
    <property type="nucleotide sequence ID" value="NZ_JBFNFH010000001.1"/>
</dbReference>
<evidence type="ECO:0000256" key="1">
    <source>
        <dbReference type="ARBA" id="ARBA00001933"/>
    </source>
</evidence>
<dbReference type="Gene3D" id="2.40.37.10">
    <property type="entry name" value="Lyase, Ornithine Decarboxylase, Chain A, domain 1"/>
    <property type="match status" value="1"/>
</dbReference>
<evidence type="ECO:0000256" key="2">
    <source>
        <dbReference type="ARBA" id="ARBA00022898"/>
    </source>
</evidence>
<comment type="catalytic activity">
    <reaction evidence="4">
        <text>L-alanine = D-alanine</text>
        <dbReference type="Rhea" id="RHEA:20249"/>
        <dbReference type="ChEBI" id="CHEBI:57416"/>
        <dbReference type="ChEBI" id="CHEBI:57972"/>
        <dbReference type="EC" id="5.1.1.1"/>
    </reaction>
</comment>
<proteinExistence type="inferred from homology"/>
<dbReference type="GO" id="GO:0008784">
    <property type="term" value="F:alanine racemase activity"/>
    <property type="evidence" value="ECO:0007669"/>
    <property type="project" value="UniProtKB-EC"/>
</dbReference>